<keyword evidence="2" id="KW-0067">ATP-binding</keyword>
<comment type="caution">
    <text evidence="2">The sequence shown here is derived from an EMBL/GenBank/DDBJ whole genome shotgun (WGS) entry which is preliminary data.</text>
</comment>
<dbReference type="GO" id="GO:0004386">
    <property type="term" value="F:helicase activity"/>
    <property type="evidence" value="ECO:0007669"/>
    <property type="project" value="UniProtKB-KW"/>
</dbReference>
<feature type="compositionally biased region" description="Basic residues" evidence="1">
    <location>
        <begin position="111"/>
        <end position="126"/>
    </location>
</feature>
<protein>
    <submittedName>
        <fullName evidence="2">Helicase superfamily 3</fullName>
    </submittedName>
</protein>
<keyword evidence="2" id="KW-0378">Hydrolase</keyword>
<evidence type="ECO:0000256" key="1">
    <source>
        <dbReference type="SAM" id="MobiDB-lite"/>
    </source>
</evidence>
<organism evidence="2 3">
    <name type="scientific">Microcoleus anatoxicus PTRS2</name>
    <dbReference type="NCBI Taxonomy" id="2705321"/>
    <lineage>
        <taxon>Bacteria</taxon>
        <taxon>Bacillati</taxon>
        <taxon>Cyanobacteriota</taxon>
        <taxon>Cyanophyceae</taxon>
        <taxon>Oscillatoriophycideae</taxon>
        <taxon>Oscillatoriales</taxon>
        <taxon>Microcoleaceae</taxon>
        <taxon>Microcoleus</taxon>
        <taxon>Microcoleus anatoxicus</taxon>
    </lineage>
</organism>
<reference evidence="2 3" key="1">
    <citation type="journal article" date="2020" name="Harmful Algae">
        <title>Molecular and morphological characterization of a novel dihydroanatoxin-a producing Microcoleus species (cyanobacteria) from the Russian River, California, USA.</title>
        <authorList>
            <person name="Conklin K.Y."/>
            <person name="Stancheva R."/>
            <person name="Otten T.G."/>
            <person name="Fadness R."/>
            <person name="Boyer G.L."/>
            <person name="Read B."/>
            <person name="Zhang X."/>
            <person name="Sheath R.G."/>
        </authorList>
    </citation>
    <scope>NUCLEOTIDE SEQUENCE [LARGE SCALE GENOMIC DNA]</scope>
    <source>
        <strain evidence="2 3">PTRS2</strain>
    </source>
</reference>
<keyword evidence="3" id="KW-1185">Reference proteome</keyword>
<dbReference type="Proteomes" id="UP001384579">
    <property type="component" value="Unassembled WGS sequence"/>
</dbReference>
<sequence length="377" mass="42346">RQRRTAFVLQTCLLGRAYIMTTSYLTGSNSASNFSEISSRLNTGSFDIRDHLDKLEPGKEKDKYICPVCEGHNLGIDSKTGKFKCWSNHCDSADILEAVSPLSEFLAERNGKKHISNRPPAKKASKKQQPTPVPIPTGLKLLRLPAPQSGPKPFKPQYTPKDVPVEAQQVTYVYSASQEVFRFQWLDPDSPKGRAKTYRQTHIADDGKRAWTKGDLPWSAYRIEEVVETLKNLPDDEPVAVLMLEGEPNVELARSHGVAALTMQGSKWSHPEIQIMAETLQATGKNIVLVKLRDNDDTGVNKGTEVRLVCNHIQFPCIIIDPVAIYPDIPDKGDIREILEIMNIEEFIRRLEAEIHNAATEEIQENPLLSRPHTCEM</sequence>
<evidence type="ECO:0000313" key="2">
    <source>
        <dbReference type="EMBL" id="MEK0188175.1"/>
    </source>
</evidence>
<gene>
    <name evidence="2" type="ORF">WMG39_25525</name>
</gene>
<keyword evidence="2" id="KW-0547">Nucleotide-binding</keyword>
<keyword evidence="2" id="KW-0347">Helicase</keyword>
<dbReference type="EMBL" id="JBBLXS010000535">
    <property type="protein sequence ID" value="MEK0188175.1"/>
    <property type="molecule type" value="Genomic_DNA"/>
</dbReference>
<proteinExistence type="predicted"/>
<feature type="region of interest" description="Disordered" evidence="1">
    <location>
        <begin position="110"/>
        <end position="133"/>
    </location>
</feature>
<evidence type="ECO:0000313" key="3">
    <source>
        <dbReference type="Proteomes" id="UP001384579"/>
    </source>
</evidence>
<accession>A0ABU8YUN2</accession>
<name>A0ABU8YUN2_9CYAN</name>
<feature type="non-terminal residue" evidence="2">
    <location>
        <position position="1"/>
    </location>
</feature>